<dbReference type="PROSITE" id="PS51198">
    <property type="entry name" value="UVRD_HELICASE_ATP_BIND"/>
    <property type="match status" value="1"/>
</dbReference>
<dbReference type="GO" id="GO:0000725">
    <property type="term" value="P:recombinational repair"/>
    <property type="evidence" value="ECO:0007669"/>
    <property type="project" value="TreeGrafter"/>
</dbReference>
<dbReference type="GO" id="GO:0005524">
    <property type="term" value="F:ATP binding"/>
    <property type="evidence" value="ECO:0007669"/>
    <property type="project" value="UniProtKB-UniRule"/>
</dbReference>
<dbReference type="Pfam" id="PF13361">
    <property type="entry name" value="UvrD_C"/>
    <property type="match status" value="1"/>
</dbReference>
<evidence type="ECO:0000256" key="7">
    <source>
        <dbReference type="ARBA" id="ARBA00022840"/>
    </source>
</evidence>
<organism evidence="19 20">
    <name type="scientific">Albimonas donghaensis</name>
    <dbReference type="NCBI Taxonomy" id="356660"/>
    <lineage>
        <taxon>Bacteria</taxon>
        <taxon>Pseudomonadati</taxon>
        <taxon>Pseudomonadota</taxon>
        <taxon>Alphaproteobacteria</taxon>
        <taxon>Rhodobacterales</taxon>
        <taxon>Paracoccaceae</taxon>
        <taxon>Albimonas</taxon>
    </lineage>
</organism>
<dbReference type="InterPro" id="IPR014017">
    <property type="entry name" value="DNA_helicase_UvrD-like_C"/>
</dbReference>
<feature type="compositionally biased region" description="Pro residues" evidence="16">
    <location>
        <begin position="930"/>
        <end position="942"/>
    </location>
</feature>
<evidence type="ECO:0000256" key="10">
    <source>
        <dbReference type="ARBA" id="ARBA00023235"/>
    </source>
</evidence>
<evidence type="ECO:0000313" key="19">
    <source>
        <dbReference type="EMBL" id="SDX75633.1"/>
    </source>
</evidence>
<reference evidence="19 20" key="1">
    <citation type="submission" date="2016-10" db="EMBL/GenBank/DDBJ databases">
        <authorList>
            <person name="de Groot N.N."/>
        </authorList>
    </citation>
    <scope>NUCLEOTIDE SEQUENCE [LARGE SCALE GENOMIC DNA]</scope>
    <source>
        <strain evidence="19 20">DSM 17890</strain>
    </source>
</reference>
<dbReference type="InterPro" id="IPR014016">
    <property type="entry name" value="UvrD-like_ATP-bd"/>
</dbReference>
<dbReference type="Proteomes" id="UP000199118">
    <property type="component" value="Unassembled WGS sequence"/>
</dbReference>
<evidence type="ECO:0000259" key="18">
    <source>
        <dbReference type="PROSITE" id="PS51217"/>
    </source>
</evidence>
<evidence type="ECO:0000256" key="14">
    <source>
        <dbReference type="ARBA" id="ARBA00048988"/>
    </source>
</evidence>
<dbReference type="Gene3D" id="1.10.486.10">
    <property type="entry name" value="PCRA, domain 4"/>
    <property type="match status" value="1"/>
</dbReference>
<dbReference type="GO" id="GO:0043138">
    <property type="term" value="F:3'-5' DNA helicase activity"/>
    <property type="evidence" value="ECO:0007669"/>
    <property type="project" value="UniProtKB-EC"/>
</dbReference>
<dbReference type="OrthoDB" id="9810135at2"/>
<dbReference type="EMBL" id="FNMZ01000009">
    <property type="protein sequence ID" value="SDX75633.1"/>
    <property type="molecule type" value="Genomic_DNA"/>
</dbReference>
<dbReference type="PANTHER" id="PTHR11070">
    <property type="entry name" value="UVRD / RECB / PCRA DNA HELICASE FAMILY MEMBER"/>
    <property type="match status" value="1"/>
</dbReference>
<name>A0A1H3EA59_9RHOB</name>
<dbReference type="GO" id="GO:0005829">
    <property type="term" value="C:cytosol"/>
    <property type="evidence" value="ECO:0007669"/>
    <property type="project" value="TreeGrafter"/>
</dbReference>
<dbReference type="GO" id="GO:0004527">
    <property type="term" value="F:exonuclease activity"/>
    <property type="evidence" value="ECO:0007669"/>
    <property type="project" value="UniProtKB-KW"/>
</dbReference>
<evidence type="ECO:0000256" key="12">
    <source>
        <dbReference type="ARBA" id="ARBA00034808"/>
    </source>
</evidence>
<keyword evidence="4 15" id="KW-0378">Hydrolase</keyword>
<evidence type="ECO:0000256" key="15">
    <source>
        <dbReference type="PROSITE-ProRule" id="PRU00560"/>
    </source>
</evidence>
<dbReference type="RefSeq" id="WP_092684551.1">
    <property type="nucleotide sequence ID" value="NZ_FNMZ01000009.1"/>
</dbReference>
<evidence type="ECO:0000256" key="1">
    <source>
        <dbReference type="ARBA" id="ARBA00022722"/>
    </source>
</evidence>
<sequence>MTDTRPELHPATRAQIEAASPGASAWVSANAGSGKTSVLTKRVARLLLADCPPERILCLTYTRAAAAEMQERLFRMLGEWSLMEDAALAAELAALGGDPPEGEDDLARARKLFAKALETPGGLKIQTIHAFCAALLRRFPLESGAPAGFVELDDRTRARILDELRDDMAGAAEAGADPAFDAAADRLTETGLTSLSESVFHRRGWFPGADRAAPALHAAYDVPEGWDFLDHAGGRMMAEGPDGLRDLAAALTTGGATDRKLADLLAGAASALDAGDIPAAIRAVEAAGLTQKGEPRSLKTLPTKAVRAAWPWAAEAVEGVVEMAVELRQGRIAQDGLAKSLDLHRFGDALLARYAVEKTRRGAIDFDDLVRIAGRLLTEAEMAAFALWKLDGGLDHILIDEAQDTSPDQWRLVRALAEEFFAGAGAREAGRTVFAVGDEKQSIYSFQGAEPREFGRMRDLFRDRLAAMEAAGEGPALRETQLAWSFRSSPVILGLVDQVFADAPEGLSADGDAPSHSAFHAAMPGRVELWPLLTPPEKGEEPPWHAPVDARPPLAPTARLAAALAEQVDRMLREGGAVPDRDAPSGWRAMRPGDVIVLLRRRGALATMLVDQLKRRAVPVAGADRLMLMSSLAVRDLLSLLRAALDSGDDLSVAEVLRSPLGGVDEAGVFELAAGRPKGVSLWNRLRDRAGDWPVAHALLNEAIDGADFARPYEILQNALVRHGARARIRARLNPEEEDAVDELLAQALAYEKAETPTLAGFLAWMEAAGDLALKREMGRAGDAVRVMTVHGAKGLEAPVVILGDAGPRQGHRGGDVLQLPPVDPGDPEVAIWSAPRADEAAPVTEAKEIAAAREAEEDLRLLYVALTRAGARLLVCGVETGRGDAEASWHGRVASAMEALGARPGPVPAALAGEADLPPVMVLETGWPETPPADALPPAAPPAASQPAEAPDVPPALRLAPLAEGPLAPSAARRKRLAASALMGAEGDHAPPFAPGAAPLGDGPAAVEEGEPIAGPLARPLARDVARARGDAVHMLLELLPDLPDQPGGDRAGRGAALVAAAHPDMDAGVRADAVAEALRTLDHPDAAPFLAPDALAEATLSADLPGGARMIGRLDRLIVAPGRLRLLDWKTGPVPPATPEAYLRQMAGYRAALAAAYPEAEIEAALFWTSAQRLEVLDPATLDAAFGRAVAALKTG</sequence>
<dbReference type="Pfam" id="PF00580">
    <property type="entry name" value="UvrD-helicase"/>
    <property type="match status" value="1"/>
</dbReference>
<evidence type="ECO:0000256" key="16">
    <source>
        <dbReference type="SAM" id="MobiDB-lite"/>
    </source>
</evidence>
<keyword evidence="20" id="KW-1185">Reference proteome</keyword>
<feature type="domain" description="UvrD-like helicase C-terminal" evidence="18">
    <location>
        <begin position="510"/>
        <end position="795"/>
    </location>
</feature>
<dbReference type="Gene3D" id="3.40.50.300">
    <property type="entry name" value="P-loop containing nucleotide triphosphate hydrolases"/>
    <property type="match status" value="4"/>
</dbReference>
<keyword evidence="10" id="KW-0413">Isomerase</keyword>
<comment type="catalytic activity">
    <reaction evidence="14">
        <text>ATP + H2O = ADP + phosphate + H(+)</text>
        <dbReference type="Rhea" id="RHEA:13065"/>
        <dbReference type="ChEBI" id="CHEBI:15377"/>
        <dbReference type="ChEBI" id="CHEBI:15378"/>
        <dbReference type="ChEBI" id="CHEBI:30616"/>
        <dbReference type="ChEBI" id="CHEBI:43474"/>
        <dbReference type="ChEBI" id="CHEBI:456216"/>
        <dbReference type="EC" id="5.6.2.4"/>
    </reaction>
</comment>
<keyword evidence="5 15" id="KW-0347">Helicase</keyword>
<dbReference type="SUPFAM" id="SSF52540">
    <property type="entry name" value="P-loop containing nucleoside triphosphate hydrolases"/>
    <property type="match status" value="1"/>
</dbReference>
<dbReference type="InterPro" id="IPR011604">
    <property type="entry name" value="PDDEXK-like_dom_sf"/>
</dbReference>
<protein>
    <recommendedName>
        <fullName evidence="12">DNA 3'-5' helicase</fullName>
        <ecNumber evidence="12">5.6.2.4</ecNumber>
    </recommendedName>
    <alternativeName>
        <fullName evidence="13">DNA 3'-5' helicase II</fullName>
    </alternativeName>
</protein>
<feature type="compositionally biased region" description="Low complexity" evidence="16">
    <location>
        <begin position="943"/>
        <end position="952"/>
    </location>
</feature>
<feature type="binding site" evidence="15">
    <location>
        <begin position="29"/>
        <end position="36"/>
    </location>
    <ligand>
        <name>ATP</name>
        <dbReference type="ChEBI" id="CHEBI:30616"/>
    </ligand>
</feature>
<comment type="catalytic activity">
    <reaction evidence="11">
        <text>Couples ATP hydrolysis with the unwinding of duplex DNA by translocating in the 3'-5' direction.</text>
        <dbReference type="EC" id="5.6.2.4"/>
    </reaction>
</comment>
<keyword evidence="9" id="KW-0234">DNA repair</keyword>
<gene>
    <name evidence="19" type="ORF">SAMN05444336_109132</name>
</gene>
<keyword evidence="3" id="KW-0227">DNA damage</keyword>
<keyword evidence="2 15" id="KW-0547">Nucleotide-binding</keyword>
<dbReference type="Gene3D" id="3.90.320.10">
    <property type="match status" value="1"/>
</dbReference>
<dbReference type="InterPro" id="IPR000212">
    <property type="entry name" value="DNA_helicase_UvrD/REP"/>
</dbReference>
<keyword evidence="6" id="KW-0269">Exonuclease</keyword>
<keyword evidence="1" id="KW-0540">Nuclease</keyword>
<proteinExistence type="predicted"/>
<dbReference type="STRING" id="356660.SAMN05444336_109132"/>
<evidence type="ECO:0000256" key="3">
    <source>
        <dbReference type="ARBA" id="ARBA00022763"/>
    </source>
</evidence>
<keyword evidence="8" id="KW-0238">DNA-binding</keyword>
<dbReference type="NCBIfam" id="TIGR02784">
    <property type="entry name" value="addA_alphas"/>
    <property type="match status" value="1"/>
</dbReference>
<evidence type="ECO:0000256" key="2">
    <source>
        <dbReference type="ARBA" id="ARBA00022741"/>
    </source>
</evidence>
<evidence type="ECO:0000256" key="8">
    <source>
        <dbReference type="ARBA" id="ARBA00023125"/>
    </source>
</evidence>
<dbReference type="PROSITE" id="PS51217">
    <property type="entry name" value="UVRD_HELICASE_CTER"/>
    <property type="match status" value="1"/>
</dbReference>
<dbReference type="EC" id="5.6.2.4" evidence="12"/>
<dbReference type="InterPro" id="IPR038726">
    <property type="entry name" value="PDDEXK_AddAB-type"/>
</dbReference>
<dbReference type="GO" id="GO:0003677">
    <property type="term" value="F:DNA binding"/>
    <property type="evidence" value="ECO:0007669"/>
    <property type="project" value="UniProtKB-KW"/>
</dbReference>
<feature type="region of interest" description="Disordered" evidence="16">
    <location>
        <begin position="927"/>
        <end position="954"/>
    </location>
</feature>
<evidence type="ECO:0000256" key="6">
    <source>
        <dbReference type="ARBA" id="ARBA00022839"/>
    </source>
</evidence>
<accession>A0A1H3EA59</accession>
<evidence type="ECO:0000313" key="20">
    <source>
        <dbReference type="Proteomes" id="UP000199118"/>
    </source>
</evidence>
<evidence type="ECO:0000256" key="9">
    <source>
        <dbReference type="ARBA" id="ARBA00023204"/>
    </source>
</evidence>
<evidence type="ECO:0000256" key="4">
    <source>
        <dbReference type="ARBA" id="ARBA00022801"/>
    </source>
</evidence>
<keyword evidence="7 15" id="KW-0067">ATP-binding</keyword>
<feature type="domain" description="UvrD-like helicase ATP-binding" evidence="17">
    <location>
        <begin position="8"/>
        <end position="489"/>
    </location>
</feature>
<dbReference type="AlphaFoldDB" id="A0A1H3EA59"/>
<dbReference type="InterPro" id="IPR014151">
    <property type="entry name" value="DNA_helicase_AddA"/>
</dbReference>
<dbReference type="Pfam" id="PF12705">
    <property type="entry name" value="PDDEXK_1"/>
    <property type="match status" value="1"/>
</dbReference>
<evidence type="ECO:0000256" key="5">
    <source>
        <dbReference type="ARBA" id="ARBA00022806"/>
    </source>
</evidence>
<dbReference type="GO" id="GO:0033202">
    <property type="term" value="C:DNA helicase complex"/>
    <property type="evidence" value="ECO:0007669"/>
    <property type="project" value="TreeGrafter"/>
</dbReference>
<evidence type="ECO:0000256" key="11">
    <source>
        <dbReference type="ARBA" id="ARBA00034617"/>
    </source>
</evidence>
<evidence type="ECO:0000256" key="13">
    <source>
        <dbReference type="ARBA" id="ARBA00034923"/>
    </source>
</evidence>
<evidence type="ECO:0000259" key="17">
    <source>
        <dbReference type="PROSITE" id="PS51198"/>
    </source>
</evidence>
<dbReference type="PANTHER" id="PTHR11070:SF2">
    <property type="entry name" value="ATP-DEPENDENT DNA HELICASE SRS2"/>
    <property type="match status" value="1"/>
</dbReference>
<dbReference type="InterPro" id="IPR027417">
    <property type="entry name" value="P-loop_NTPase"/>
</dbReference>